<dbReference type="InterPro" id="IPR016164">
    <property type="entry name" value="FAD-linked_Oxase-like_C"/>
</dbReference>
<evidence type="ECO:0000256" key="1">
    <source>
        <dbReference type="ARBA" id="ARBA00022630"/>
    </source>
</evidence>
<organism evidence="3 4">
    <name type="scientific">Pyxidicoccus fallax</name>
    <dbReference type="NCBI Taxonomy" id="394095"/>
    <lineage>
        <taxon>Bacteria</taxon>
        <taxon>Pseudomonadati</taxon>
        <taxon>Myxococcota</taxon>
        <taxon>Myxococcia</taxon>
        <taxon>Myxococcales</taxon>
        <taxon>Cystobacterineae</taxon>
        <taxon>Myxococcaceae</taxon>
        <taxon>Pyxidicoccus</taxon>
    </lineage>
</organism>
<protein>
    <submittedName>
        <fullName evidence="3">FAD-binding oxidoreductase</fullName>
    </submittedName>
</protein>
<name>A0A848L7N6_9BACT</name>
<dbReference type="EMBL" id="JABBJJ010000022">
    <property type="protein sequence ID" value="NMO14644.1"/>
    <property type="molecule type" value="Genomic_DNA"/>
</dbReference>
<reference evidence="3 4" key="1">
    <citation type="submission" date="2020-04" db="EMBL/GenBank/DDBJ databases">
        <title>Draft genome of Pyxidicoccus fallax type strain.</title>
        <authorList>
            <person name="Whitworth D.E."/>
        </authorList>
    </citation>
    <scope>NUCLEOTIDE SEQUENCE [LARGE SCALE GENOMIC DNA]</scope>
    <source>
        <strain evidence="3 4">DSM 14698</strain>
    </source>
</reference>
<dbReference type="Gene3D" id="3.30.43.10">
    <property type="entry name" value="Uridine Diphospho-n-acetylenolpyruvylglucosamine Reductase, domain 2"/>
    <property type="match status" value="1"/>
</dbReference>
<keyword evidence="4" id="KW-1185">Reference proteome</keyword>
<evidence type="ECO:0000313" key="4">
    <source>
        <dbReference type="Proteomes" id="UP000518300"/>
    </source>
</evidence>
<proteinExistence type="predicted"/>
<dbReference type="RefSeq" id="WP_169343940.1">
    <property type="nucleotide sequence ID" value="NZ_JABBJJ010000022.1"/>
</dbReference>
<evidence type="ECO:0000256" key="2">
    <source>
        <dbReference type="ARBA" id="ARBA00022827"/>
    </source>
</evidence>
<evidence type="ECO:0000313" key="3">
    <source>
        <dbReference type="EMBL" id="NMO14644.1"/>
    </source>
</evidence>
<dbReference type="SUPFAM" id="SSF55103">
    <property type="entry name" value="FAD-linked oxidases, C-terminal domain"/>
    <property type="match status" value="1"/>
</dbReference>
<gene>
    <name evidence="3" type="ORF">HG543_07200</name>
</gene>
<dbReference type="AlphaFoldDB" id="A0A848L7N6"/>
<dbReference type="Proteomes" id="UP000518300">
    <property type="component" value="Unassembled WGS sequence"/>
</dbReference>
<dbReference type="InterPro" id="IPR016167">
    <property type="entry name" value="FAD-bd_PCMH_sub1"/>
</dbReference>
<sequence>MAPHPASLLDELRAGISAPVTIAPDALERYGHDFGGLVRRVPSVVVQARREADVVHTLKVARALSGRQGPGRLYAVGLDHGVRAEDRRGIEAAVAAHRQCLEWTVRAGGRPYLYGWHPLAPESRAALYGDDLARLRALRDALDPDGLLNPHGLHWGDLAAEGAR</sequence>
<keyword evidence="2" id="KW-0274">FAD</keyword>
<dbReference type="GO" id="GO:0050660">
    <property type="term" value="F:flavin adenine dinucleotide binding"/>
    <property type="evidence" value="ECO:0007669"/>
    <property type="project" value="InterPro"/>
</dbReference>
<comment type="caution">
    <text evidence="3">The sequence shown here is derived from an EMBL/GenBank/DDBJ whole genome shotgun (WGS) entry which is preliminary data.</text>
</comment>
<accession>A0A848L7N6</accession>
<dbReference type="GO" id="GO:0003824">
    <property type="term" value="F:catalytic activity"/>
    <property type="evidence" value="ECO:0007669"/>
    <property type="project" value="InterPro"/>
</dbReference>
<keyword evidence="1" id="KW-0285">Flavoprotein</keyword>